<dbReference type="Proteomes" id="UP001321018">
    <property type="component" value="Unassembled WGS sequence"/>
</dbReference>
<evidence type="ECO:0000259" key="1">
    <source>
        <dbReference type="SMART" id="SM00418"/>
    </source>
</evidence>
<proteinExistence type="predicted"/>
<organism evidence="2 5">
    <name type="scientific">Natronoglomus mannanivorans</name>
    <dbReference type="NCBI Taxonomy" id="2979990"/>
    <lineage>
        <taxon>Archaea</taxon>
        <taxon>Methanobacteriati</taxon>
        <taxon>Methanobacteriota</taxon>
        <taxon>Stenosarchaea group</taxon>
        <taxon>Halobacteria</taxon>
        <taxon>Halobacteriales</taxon>
        <taxon>Natrialbaceae</taxon>
        <taxon>Natronoglomus</taxon>
    </lineage>
</organism>
<evidence type="ECO:0000313" key="4">
    <source>
        <dbReference type="Proteomes" id="UP001320972"/>
    </source>
</evidence>
<evidence type="ECO:0000313" key="3">
    <source>
        <dbReference type="EMBL" id="MCU4972911.1"/>
    </source>
</evidence>
<comment type="caution">
    <text evidence="2">The sequence shown here is derived from an EMBL/GenBank/DDBJ whole genome shotgun (WGS) entry which is preliminary data.</text>
</comment>
<sequence>MEGTLWYVLSGTRGGPNRIRMLAALEERPRNANQLSELLELDYSTIRHHLDVLGEHGVVEKTGETYGVVYHPTKRTKRHWNVVERIEDSLIPA</sequence>
<dbReference type="InterPro" id="IPR036390">
    <property type="entry name" value="WH_DNA-bd_sf"/>
</dbReference>
<dbReference type="PANTHER" id="PTHR38600">
    <property type="entry name" value="TRANSCRIPTIONAL REGULATORY PROTEIN"/>
    <property type="match status" value="1"/>
</dbReference>
<dbReference type="EMBL" id="JAOPKA010000015">
    <property type="protein sequence ID" value="MCU4743363.1"/>
    <property type="molecule type" value="Genomic_DNA"/>
</dbReference>
<dbReference type="Proteomes" id="UP001320972">
    <property type="component" value="Unassembled WGS sequence"/>
</dbReference>
<dbReference type="PANTHER" id="PTHR38600:SF1">
    <property type="entry name" value="TRANSCRIPTIONAL REGULATORY PROTEIN"/>
    <property type="match status" value="1"/>
</dbReference>
<evidence type="ECO:0000313" key="2">
    <source>
        <dbReference type="EMBL" id="MCU4743363.1"/>
    </source>
</evidence>
<dbReference type="AlphaFoldDB" id="A0AAP3E369"/>
<dbReference type="RefSeq" id="WP_338005183.1">
    <property type="nucleotide sequence ID" value="NZ_JAOPKA010000015.1"/>
</dbReference>
<dbReference type="SMART" id="SM00418">
    <property type="entry name" value="HTH_ARSR"/>
    <property type="match status" value="1"/>
</dbReference>
<dbReference type="Gene3D" id="1.10.10.10">
    <property type="entry name" value="Winged helix-like DNA-binding domain superfamily/Winged helix DNA-binding domain"/>
    <property type="match status" value="1"/>
</dbReference>
<dbReference type="InterPro" id="IPR011991">
    <property type="entry name" value="ArsR-like_HTH"/>
</dbReference>
<dbReference type="GO" id="GO:0003700">
    <property type="term" value="F:DNA-binding transcription factor activity"/>
    <property type="evidence" value="ECO:0007669"/>
    <property type="project" value="InterPro"/>
</dbReference>
<dbReference type="Pfam" id="PF01022">
    <property type="entry name" value="HTH_5"/>
    <property type="match status" value="1"/>
</dbReference>
<evidence type="ECO:0000313" key="5">
    <source>
        <dbReference type="Proteomes" id="UP001321018"/>
    </source>
</evidence>
<dbReference type="InterPro" id="IPR001845">
    <property type="entry name" value="HTH_ArsR_DNA-bd_dom"/>
</dbReference>
<dbReference type="InterPro" id="IPR036388">
    <property type="entry name" value="WH-like_DNA-bd_sf"/>
</dbReference>
<dbReference type="CDD" id="cd00090">
    <property type="entry name" value="HTH_ARSR"/>
    <property type="match status" value="1"/>
</dbReference>
<reference evidence="2 4" key="1">
    <citation type="submission" date="2022-09" db="EMBL/GenBank/DDBJ databases">
        <title>Enrichment on poylsaccharides allowed isolation of novel metabolic and taxonomic groups of Haloarchaea.</title>
        <authorList>
            <person name="Sorokin D.Y."/>
            <person name="Elcheninov A.G."/>
            <person name="Khizhniak T.V."/>
            <person name="Kolganova T.V."/>
            <person name="Kublanov I.V."/>
        </authorList>
    </citation>
    <scope>NUCLEOTIDE SEQUENCE</scope>
    <source>
        <strain evidence="3 4">AArc-m2/3/4</strain>
        <strain evidence="2">AArc-xg1-1</strain>
    </source>
</reference>
<feature type="domain" description="HTH arsR-type" evidence="1">
    <location>
        <begin position="4"/>
        <end position="83"/>
    </location>
</feature>
<keyword evidence="4" id="KW-1185">Reference proteome</keyword>
<dbReference type="SUPFAM" id="SSF46785">
    <property type="entry name" value="Winged helix' DNA-binding domain"/>
    <property type="match status" value="1"/>
</dbReference>
<dbReference type="EMBL" id="JAOPKB010000004">
    <property type="protein sequence ID" value="MCU4972911.1"/>
    <property type="molecule type" value="Genomic_DNA"/>
</dbReference>
<gene>
    <name evidence="3" type="ORF">OB955_09165</name>
    <name evidence="2" type="ORF">OB960_18415</name>
</gene>
<protein>
    <submittedName>
        <fullName evidence="2">Winged helix-turn-helix domain-containing protein</fullName>
    </submittedName>
</protein>
<accession>A0AAP3E369</accession>
<name>A0AAP3E369_9EURY</name>